<evidence type="ECO:0000313" key="3">
    <source>
        <dbReference type="Proteomes" id="UP001525890"/>
    </source>
</evidence>
<accession>A0ABT2MPM1</accession>
<organism evidence="2 3">
    <name type="scientific">Laspinema palackyanum D2a</name>
    <dbReference type="NCBI Taxonomy" id="2953684"/>
    <lineage>
        <taxon>Bacteria</taxon>
        <taxon>Bacillati</taxon>
        <taxon>Cyanobacteriota</taxon>
        <taxon>Cyanophyceae</taxon>
        <taxon>Oscillatoriophycideae</taxon>
        <taxon>Oscillatoriales</taxon>
        <taxon>Laspinemataceae</taxon>
        <taxon>Laspinema</taxon>
        <taxon>Laspinema palackyanum</taxon>
    </lineage>
</organism>
<name>A0ABT2MPM1_9CYAN</name>
<comment type="caution">
    <text evidence="2">The sequence shown here is derived from an EMBL/GenBank/DDBJ whole genome shotgun (WGS) entry which is preliminary data.</text>
</comment>
<reference evidence="2 3" key="1">
    <citation type="journal article" date="2022" name="Front. Microbiol.">
        <title>High genomic differentiation and limited gene flow indicate recent cryptic speciation within the genus Laspinema (cyanobacteria).</title>
        <authorList>
            <person name="Stanojkovic A."/>
            <person name="Skoupy S."/>
            <person name="Skaloud P."/>
            <person name="Dvorak P."/>
        </authorList>
    </citation>
    <scope>NUCLEOTIDE SEQUENCE [LARGE SCALE GENOMIC DNA]</scope>
    <source>
        <strain evidence="2 3">D2a</strain>
    </source>
</reference>
<dbReference type="EMBL" id="JAMXFF010000012">
    <property type="protein sequence ID" value="MCT7966694.1"/>
    <property type="molecule type" value="Genomic_DNA"/>
</dbReference>
<dbReference type="RefSeq" id="WP_368006329.1">
    <property type="nucleotide sequence ID" value="NZ_JAMXFF010000012.1"/>
</dbReference>
<protein>
    <submittedName>
        <fullName evidence="2">DUF2130 domain-containing protein</fullName>
    </submittedName>
</protein>
<evidence type="ECO:0000256" key="1">
    <source>
        <dbReference type="SAM" id="Coils"/>
    </source>
</evidence>
<evidence type="ECO:0000313" key="2">
    <source>
        <dbReference type="EMBL" id="MCT7966694.1"/>
    </source>
</evidence>
<gene>
    <name evidence="2" type="ORF">NG799_10160</name>
</gene>
<keyword evidence="1" id="KW-0175">Coiled coil</keyword>
<dbReference type="Proteomes" id="UP001525890">
    <property type="component" value="Unassembled WGS sequence"/>
</dbReference>
<keyword evidence="3" id="KW-1185">Reference proteome</keyword>
<feature type="coiled-coil region" evidence="1">
    <location>
        <begin position="38"/>
        <end position="65"/>
    </location>
</feature>
<proteinExistence type="predicted"/>
<sequence>MKEDNLCDRLLRPFSDGNWHRDPDLNLNYSAEGTSLKQLEYDEQIESLQREIFRLQRLKAEMEYEPIWDDGEIVSFADLESRRDSP</sequence>